<keyword evidence="1" id="KW-0808">Transferase</keyword>
<keyword evidence="9" id="KW-1185">Reference proteome</keyword>
<evidence type="ECO:0000259" key="7">
    <source>
        <dbReference type="PROSITE" id="PS50994"/>
    </source>
</evidence>
<dbReference type="InterPro" id="IPR050951">
    <property type="entry name" value="Retrovirus_Pol_polyprotein"/>
</dbReference>
<dbReference type="InterPro" id="IPR036397">
    <property type="entry name" value="RNaseH_sf"/>
</dbReference>
<dbReference type="SUPFAM" id="SSF56672">
    <property type="entry name" value="DNA/RNA polymerases"/>
    <property type="match status" value="1"/>
</dbReference>
<gene>
    <name evidence="8" type="primary">Tf2-11_11</name>
    <name evidence="8" type="ORF">NGRA_3389</name>
</gene>
<dbReference type="PANTHER" id="PTHR37984">
    <property type="entry name" value="PROTEIN CBG26694"/>
    <property type="match status" value="1"/>
</dbReference>
<dbReference type="GO" id="GO:0003964">
    <property type="term" value="F:RNA-directed DNA polymerase activity"/>
    <property type="evidence" value="ECO:0007669"/>
    <property type="project" value="UniProtKB-KW"/>
</dbReference>
<proteinExistence type="predicted"/>
<protein>
    <submittedName>
        <fullName evidence="8">Transposon Tf2-11 polyprotein</fullName>
    </submittedName>
</protein>
<dbReference type="Proteomes" id="UP000740883">
    <property type="component" value="Unassembled WGS sequence"/>
</dbReference>
<keyword evidence="3" id="KW-0540">Nuclease</keyword>
<organism evidence="8 9">
    <name type="scientific">Nosema granulosis</name>
    <dbReference type="NCBI Taxonomy" id="83296"/>
    <lineage>
        <taxon>Eukaryota</taxon>
        <taxon>Fungi</taxon>
        <taxon>Fungi incertae sedis</taxon>
        <taxon>Microsporidia</taxon>
        <taxon>Nosematidae</taxon>
        <taxon>Nosema</taxon>
    </lineage>
</organism>
<accession>A0A9P6GUU1</accession>
<dbReference type="InterPro" id="IPR043502">
    <property type="entry name" value="DNA/RNA_pol_sf"/>
</dbReference>
<dbReference type="InterPro" id="IPR041373">
    <property type="entry name" value="RT_RNaseH"/>
</dbReference>
<dbReference type="AlphaFoldDB" id="A0A9P6GUU1"/>
<dbReference type="GO" id="GO:0016787">
    <property type="term" value="F:hydrolase activity"/>
    <property type="evidence" value="ECO:0007669"/>
    <property type="project" value="UniProtKB-KW"/>
</dbReference>
<evidence type="ECO:0000313" key="8">
    <source>
        <dbReference type="EMBL" id="KAF9752803.1"/>
    </source>
</evidence>
<evidence type="ECO:0000256" key="6">
    <source>
        <dbReference type="ARBA" id="ARBA00022918"/>
    </source>
</evidence>
<keyword evidence="5" id="KW-0378">Hydrolase</keyword>
<dbReference type="Pfam" id="PF17921">
    <property type="entry name" value="Integrase_H2C2"/>
    <property type="match status" value="1"/>
</dbReference>
<dbReference type="GO" id="GO:0005634">
    <property type="term" value="C:nucleus"/>
    <property type="evidence" value="ECO:0007669"/>
    <property type="project" value="UniProtKB-ARBA"/>
</dbReference>
<dbReference type="GO" id="GO:0015074">
    <property type="term" value="P:DNA integration"/>
    <property type="evidence" value="ECO:0007669"/>
    <property type="project" value="InterPro"/>
</dbReference>
<dbReference type="OrthoDB" id="8022549at2759"/>
<dbReference type="InterPro" id="IPR012337">
    <property type="entry name" value="RNaseH-like_sf"/>
</dbReference>
<evidence type="ECO:0000256" key="5">
    <source>
        <dbReference type="ARBA" id="ARBA00022801"/>
    </source>
</evidence>
<evidence type="ECO:0000256" key="2">
    <source>
        <dbReference type="ARBA" id="ARBA00022695"/>
    </source>
</evidence>
<feature type="domain" description="Integrase catalytic" evidence="7">
    <location>
        <begin position="195"/>
        <end position="356"/>
    </location>
</feature>
<dbReference type="Pfam" id="PF17917">
    <property type="entry name" value="RT_RNaseH"/>
    <property type="match status" value="1"/>
</dbReference>
<name>A0A9P6GUU1_9MICR</name>
<dbReference type="PANTHER" id="PTHR37984:SF5">
    <property type="entry name" value="PROTEIN NYNRIN-LIKE"/>
    <property type="match status" value="1"/>
</dbReference>
<keyword evidence="6" id="KW-0695">RNA-directed DNA polymerase</keyword>
<sequence length="441" mass="52297">KNYSIVEKEMFAIVKTLEFYRTLIQGFTIEVETDSRNCIFENKNLSKRTERWKLILNEFDLTIKNISGAENNVADKLSRCFYIEERQMTITTDQITKYLEVENGKPRKDNEGRIIVKDNEKDDFVLNMHRWSVHAGITTLYYNLKKSYNIKNIKETIKKVILRCEKCIRNKKQKKNSKLKYKIVSERYMDTICTDIFGPFDLVEYDKSVHTSAEKGYFLTITDVFSRYTEVMFLEKKNTQELKDAFRKYIDRNGIPKTIISDNGNQYASKDFGNYLKQLNITHRMTPIYHPSSNGISERLNQTIAEVIRMYRYEDIETITELIMKRLNYNYHRGIKEQPIAVKIGFNPYDYFTRQRKHQPNLEEKYKANDLSSLQRKDLKELSIGDSVMIRNFGGKKTDELYLGPVRIEGMSRRKQWLKIEGKQEWVHIDDVKIIPQDTLL</sequence>
<dbReference type="PROSITE" id="PS50994">
    <property type="entry name" value="INTEGRASE"/>
    <property type="match status" value="1"/>
</dbReference>
<dbReference type="Pfam" id="PF00665">
    <property type="entry name" value="rve"/>
    <property type="match status" value="1"/>
</dbReference>
<feature type="non-terminal residue" evidence="8">
    <location>
        <position position="1"/>
    </location>
</feature>
<reference evidence="8 9" key="1">
    <citation type="journal article" date="2020" name="Genome Biol. Evol.">
        <title>Comparative genomics of strictly vertically transmitted, feminizing microsporidia endosymbionts of amphipod crustaceans.</title>
        <authorList>
            <person name="Cormier A."/>
            <person name="Chebbi M.A."/>
            <person name="Giraud I."/>
            <person name="Wattier R."/>
            <person name="Teixeira M."/>
            <person name="Gilbert C."/>
            <person name="Rigaud T."/>
            <person name="Cordaux R."/>
        </authorList>
    </citation>
    <scope>NUCLEOTIDE SEQUENCE [LARGE SCALE GENOMIC DNA]</scope>
    <source>
        <strain evidence="8 9">Ou3-Ou53</strain>
    </source>
</reference>
<evidence type="ECO:0000256" key="4">
    <source>
        <dbReference type="ARBA" id="ARBA00022759"/>
    </source>
</evidence>
<evidence type="ECO:0000256" key="1">
    <source>
        <dbReference type="ARBA" id="ARBA00022679"/>
    </source>
</evidence>
<evidence type="ECO:0000256" key="3">
    <source>
        <dbReference type="ARBA" id="ARBA00022722"/>
    </source>
</evidence>
<dbReference type="InterPro" id="IPR001584">
    <property type="entry name" value="Integrase_cat-core"/>
</dbReference>
<dbReference type="GO" id="GO:0003676">
    <property type="term" value="F:nucleic acid binding"/>
    <property type="evidence" value="ECO:0007669"/>
    <property type="project" value="InterPro"/>
</dbReference>
<keyword evidence="2" id="KW-0548">Nucleotidyltransferase</keyword>
<evidence type="ECO:0000313" key="9">
    <source>
        <dbReference type="Proteomes" id="UP000740883"/>
    </source>
</evidence>
<dbReference type="Gene3D" id="1.10.340.70">
    <property type="match status" value="1"/>
</dbReference>
<dbReference type="Gene3D" id="3.30.420.10">
    <property type="entry name" value="Ribonuclease H-like superfamily/Ribonuclease H"/>
    <property type="match status" value="1"/>
</dbReference>
<comment type="caution">
    <text evidence="8">The sequence shown here is derived from an EMBL/GenBank/DDBJ whole genome shotgun (WGS) entry which is preliminary data.</text>
</comment>
<dbReference type="GO" id="GO:0004519">
    <property type="term" value="F:endonuclease activity"/>
    <property type="evidence" value="ECO:0007669"/>
    <property type="project" value="UniProtKB-KW"/>
</dbReference>
<dbReference type="EMBL" id="SBJO01000985">
    <property type="protein sequence ID" value="KAF9752803.1"/>
    <property type="molecule type" value="Genomic_DNA"/>
</dbReference>
<keyword evidence="4" id="KW-0255">Endonuclease</keyword>
<dbReference type="InterPro" id="IPR041588">
    <property type="entry name" value="Integrase_H2C2"/>
</dbReference>
<dbReference type="SUPFAM" id="SSF53098">
    <property type="entry name" value="Ribonuclease H-like"/>
    <property type="match status" value="1"/>
</dbReference>